<dbReference type="InParanoid" id="A0A482WJI1"/>
<dbReference type="EMBL" id="QKKF02033617">
    <property type="protein sequence ID" value="RZF33685.1"/>
    <property type="molecule type" value="Genomic_DNA"/>
</dbReference>
<dbReference type="AlphaFoldDB" id="A0A482WJI1"/>
<proteinExistence type="predicted"/>
<organism evidence="1 2">
    <name type="scientific">Laodelphax striatellus</name>
    <name type="common">Small brown planthopper</name>
    <name type="synonym">Delphax striatella</name>
    <dbReference type="NCBI Taxonomy" id="195883"/>
    <lineage>
        <taxon>Eukaryota</taxon>
        <taxon>Metazoa</taxon>
        <taxon>Ecdysozoa</taxon>
        <taxon>Arthropoda</taxon>
        <taxon>Hexapoda</taxon>
        <taxon>Insecta</taxon>
        <taxon>Pterygota</taxon>
        <taxon>Neoptera</taxon>
        <taxon>Paraneoptera</taxon>
        <taxon>Hemiptera</taxon>
        <taxon>Auchenorrhyncha</taxon>
        <taxon>Fulgoroidea</taxon>
        <taxon>Delphacidae</taxon>
        <taxon>Criomorphinae</taxon>
        <taxon>Laodelphax</taxon>
    </lineage>
</organism>
<name>A0A482WJI1_LAOST</name>
<sequence>MAHGKTQLVEELSYNHMLGKPSHKLYMSRITCALAQMVSIYCEVTVITLSSSLDFLRRRPGSSAGGSRFGSLDTTPGGKCHGQLTRPACPDQGRPGSALLSSWKSSTTVLSSSCSAFGVLLARVRTSVEHFIGSEADSRCPIDSVPSGTRLLSTPALS</sequence>
<protein>
    <submittedName>
        <fullName evidence="1">Uncharacterized protein</fullName>
    </submittedName>
</protein>
<evidence type="ECO:0000313" key="1">
    <source>
        <dbReference type="EMBL" id="RZF33685.1"/>
    </source>
</evidence>
<dbReference type="Proteomes" id="UP000291343">
    <property type="component" value="Unassembled WGS sequence"/>
</dbReference>
<reference evidence="1 2" key="1">
    <citation type="journal article" date="2017" name="Gigascience">
        <title>Genome sequence of the small brown planthopper, Laodelphax striatellus.</title>
        <authorList>
            <person name="Zhu J."/>
            <person name="Jiang F."/>
            <person name="Wang X."/>
            <person name="Yang P."/>
            <person name="Bao Y."/>
            <person name="Zhao W."/>
            <person name="Wang W."/>
            <person name="Lu H."/>
            <person name="Wang Q."/>
            <person name="Cui N."/>
            <person name="Li J."/>
            <person name="Chen X."/>
            <person name="Luo L."/>
            <person name="Yu J."/>
            <person name="Kang L."/>
            <person name="Cui F."/>
        </authorList>
    </citation>
    <scope>NUCLEOTIDE SEQUENCE [LARGE SCALE GENOMIC DNA]</scope>
    <source>
        <strain evidence="1">Lst14</strain>
    </source>
</reference>
<keyword evidence="2" id="KW-1185">Reference proteome</keyword>
<evidence type="ECO:0000313" key="2">
    <source>
        <dbReference type="Proteomes" id="UP000291343"/>
    </source>
</evidence>
<comment type="caution">
    <text evidence="1">The sequence shown here is derived from an EMBL/GenBank/DDBJ whole genome shotgun (WGS) entry which is preliminary data.</text>
</comment>
<accession>A0A482WJI1</accession>
<gene>
    <name evidence="1" type="ORF">LSTR_LSTR007063</name>
</gene>